<evidence type="ECO:0000259" key="6">
    <source>
        <dbReference type="PROSITE" id="PS51198"/>
    </source>
</evidence>
<dbReference type="Pfam" id="PF13245">
    <property type="entry name" value="AAA_19"/>
    <property type="match status" value="1"/>
</dbReference>
<dbReference type="PANTHER" id="PTHR11070">
    <property type="entry name" value="UVRD / RECB / PCRA DNA HELICASE FAMILY MEMBER"/>
    <property type="match status" value="1"/>
</dbReference>
<keyword evidence="1 5" id="KW-0547">Nucleotide-binding</keyword>
<name>A0AAD1NV88_9ACTN</name>
<feature type="domain" description="UvrD-like helicase ATP-binding" evidence="6">
    <location>
        <begin position="196"/>
        <end position="587"/>
    </location>
</feature>
<evidence type="ECO:0000313" key="7">
    <source>
        <dbReference type="EMBL" id="BCY25582.1"/>
    </source>
</evidence>
<dbReference type="GO" id="GO:0003677">
    <property type="term" value="F:DNA binding"/>
    <property type="evidence" value="ECO:0007669"/>
    <property type="project" value="InterPro"/>
</dbReference>
<dbReference type="SUPFAM" id="SSF52540">
    <property type="entry name" value="P-loop containing nucleoside triphosphate hydrolases"/>
    <property type="match status" value="1"/>
</dbReference>
<dbReference type="GO" id="GO:0043138">
    <property type="term" value="F:3'-5' DNA helicase activity"/>
    <property type="evidence" value="ECO:0007669"/>
    <property type="project" value="TreeGrafter"/>
</dbReference>
<dbReference type="GO" id="GO:0005524">
    <property type="term" value="F:ATP binding"/>
    <property type="evidence" value="ECO:0007669"/>
    <property type="project" value="UniProtKB-UniRule"/>
</dbReference>
<dbReference type="Gene3D" id="3.40.50.300">
    <property type="entry name" value="P-loop containing nucleotide triphosphate hydrolases"/>
    <property type="match status" value="3"/>
</dbReference>
<gene>
    <name evidence="7" type="ORF">KB1_15720</name>
</gene>
<evidence type="ECO:0000256" key="3">
    <source>
        <dbReference type="ARBA" id="ARBA00022806"/>
    </source>
</evidence>
<protein>
    <submittedName>
        <fullName evidence="7">DNA helicase</fullName>
    </submittedName>
</protein>
<dbReference type="InterPro" id="IPR027417">
    <property type="entry name" value="P-loop_NTPase"/>
</dbReference>
<feature type="binding site" evidence="5">
    <location>
        <begin position="217"/>
        <end position="224"/>
    </location>
    <ligand>
        <name>ATP</name>
        <dbReference type="ChEBI" id="CHEBI:30616"/>
    </ligand>
</feature>
<proteinExistence type="predicted"/>
<dbReference type="PROSITE" id="PS51198">
    <property type="entry name" value="UVRD_HELICASE_ATP_BIND"/>
    <property type="match status" value="1"/>
</dbReference>
<accession>A0AAD1NV88</accession>
<evidence type="ECO:0000256" key="1">
    <source>
        <dbReference type="ARBA" id="ARBA00022741"/>
    </source>
</evidence>
<evidence type="ECO:0000256" key="5">
    <source>
        <dbReference type="PROSITE-ProRule" id="PRU00560"/>
    </source>
</evidence>
<sequence length="753" mass="83144">MTAHDSSTTDPRVVESEIAKEQAHVDRVRAQLEIDENKARMLAKAGQDMYRSDRTSWVREEDGTAMFERDAFSYNAARRLAVLDAEHEGLVFGRLDLADDEIRHIGRIGVRDANYEPLVIDWRARAAEPFYRATPSNPMGVVRRRVLRCRDDKVLGIEDDLLDSTSQMDLPIIGEGALMAALSRARDTRMHSIVSTIQAEQDKAIRAPYQGVTTITGGPGTGKTVVALHRAAFLLYSHRTRLENGGVLVIGPSSVFMSYIERVLPSLGEDSVTLRSVGQVPSDILRFSSDRLDEPRTANIKGSLEMVDVLTRLVNLPMSADPDSMRLRVTVKGEVLFLDAPTLAATRQRILKRNRYNDGREAVEVSLRDQLWARVPADVLAAHDLTRDDFDELVSSQASWRMLLNAWWPTLSAPDVLARLADPAVVRAVAPDWDEETRQLLASSIPTKVDRHGRRDWSIADMALLDELAALLGPVPPEPNTDAPVFIEGGDAEELVTLGERLRDSRQIDEDEPRDTFAHVLVDEAQDISPMQWRMIGRRGRQASWTIVGDPAQSAFPHPDQTRAALDELVGNSPSRTFTLTKNYRSPAEVFDLAADVVVTVQPNADLPQAVRSVGVRPTVIRTDDLWAQVRAQLDEMLESVDGTIGLVCPAGLVEQARELADDPRINTVTTMQAKGLEYDGAVVVDPEGIVSETGNSSGGVRVLYVALTRPTHRLAVVGLRPQSSPQIPEANRPARDAAAPAWSEALWSHETC</sequence>
<evidence type="ECO:0000256" key="4">
    <source>
        <dbReference type="ARBA" id="ARBA00022840"/>
    </source>
</evidence>
<keyword evidence="2 5" id="KW-0378">Hydrolase</keyword>
<keyword evidence="4 5" id="KW-0067">ATP-binding</keyword>
<dbReference type="GO" id="GO:0000725">
    <property type="term" value="P:recombinational repair"/>
    <property type="evidence" value="ECO:0007669"/>
    <property type="project" value="TreeGrafter"/>
</dbReference>
<dbReference type="AlphaFoldDB" id="A0AAD1NV88"/>
<dbReference type="InterPro" id="IPR014016">
    <property type="entry name" value="UvrD-like_ATP-bd"/>
</dbReference>
<dbReference type="GO" id="GO:0005829">
    <property type="term" value="C:cytosol"/>
    <property type="evidence" value="ECO:0007669"/>
    <property type="project" value="TreeGrafter"/>
</dbReference>
<dbReference type="GO" id="GO:0016787">
    <property type="term" value="F:hydrolase activity"/>
    <property type="evidence" value="ECO:0007669"/>
    <property type="project" value="UniProtKB-UniRule"/>
</dbReference>
<dbReference type="PANTHER" id="PTHR11070:SF45">
    <property type="entry name" value="DNA 3'-5' HELICASE"/>
    <property type="match status" value="1"/>
</dbReference>
<organism evidence="7 8">
    <name type="scientific">Cutibacterium modestum</name>
    <dbReference type="NCBI Taxonomy" id="2559073"/>
    <lineage>
        <taxon>Bacteria</taxon>
        <taxon>Bacillati</taxon>
        <taxon>Actinomycetota</taxon>
        <taxon>Actinomycetes</taxon>
        <taxon>Propionibacteriales</taxon>
        <taxon>Propionibacteriaceae</taxon>
        <taxon>Cutibacterium</taxon>
    </lineage>
</organism>
<keyword evidence="3 5" id="KW-0347">Helicase</keyword>
<evidence type="ECO:0000313" key="8">
    <source>
        <dbReference type="Proteomes" id="UP000825072"/>
    </source>
</evidence>
<reference evidence="7" key="1">
    <citation type="submission" date="2021-06" db="EMBL/GenBank/DDBJ databases">
        <title>Genome sequence of Cutibacterium modestum strain KB17-24694.</title>
        <authorList>
            <person name="Dekio I."/>
            <person name="Asahina A."/>
            <person name="Nishida M."/>
        </authorList>
    </citation>
    <scope>NUCLEOTIDE SEQUENCE</scope>
    <source>
        <strain evidence="7">KB17-24694</strain>
    </source>
</reference>
<dbReference type="EMBL" id="AP024747">
    <property type="protein sequence ID" value="BCY25582.1"/>
    <property type="molecule type" value="Genomic_DNA"/>
</dbReference>
<dbReference type="Proteomes" id="UP000825072">
    <property type="component" value="Chromosome 1"/>
</dbReference>
<dbReference type="InterPro" id="IPR000212">
    <property type="entry name" value="DNA_helicase_UvrD/REP"/>
</dbReference>
<evidence type="ECO:0000256" key="2">
    <source>
        <dbReference type="ARBA" id="ARBA00022801"/>
    </source>
</evidence>